<evidence type="ECO:0000313" key="3">
    <source>
        <dbReference type="Proteomes" id="UP000256645"/>
    </source>
</evidence>
<protein>
    <submittedName>
        <fullName evidence="2">Uncharacterized protein</fullName>
    </submittedName>
</protein>
<dbReference type="EMBL" id="PDLM01000001">
    <property type="protein sequence ID" value="RDW88674.1"/>
    <property type="molecule type" value="Genomic_DNA"/>
</dbReference>
<feature type="compositionally biased region" description="Low complexity" evidence="1">
    <location>
        <begin position="79"/>
        <end position="91"/>
    </location>
</feature>
<proteinExistence type="predicted"/>
<comment type="caution">
    <text evidence="2">The sequence shown here is derived from an EMBL/GenBank/DDBJ whole genome shotgun (WGS) entry which is preliminary data.</text>
</comment>
<sequence>METVSNIASAASKAIWGEPASSKDHVAPTTEHHEEPVSGELGNVSAGEPYDAGNLVSTETEKTVPSGAAADSTKATELPSTAAHTSTPATAGLEPTTTAIKPMSDAEAASKLSTDKPITSEPSKAAETGASTDPFTSKVDTKKETSKTGTFTDPFASSKKEETSKTGALADPFTSKVEDTPKTNGLASESKKDETAAVGTADRGGAVIPGASTVKAAESSREPASVTETKPLVDRSKAPPITDRNEKEMEKGIESKTSTNSTMSPTSETKSKTSEGSPTRKEGEKPSLKEKLKGGSDKLKDKLHMHKKST</sequence>
<feature type="region of interest" description="Disordered" evidence="1">
    <location>
        <begin position="1"/>
        <end position="310"/>
    </location>
</feature>
<evidence type="ECO:0000256" key="1">
    <source>
        <dbReference type="SAM" id="MobiDB-lite"/>
    </source>
</evidence>
<gene>
    <name evidence="2" type="ORF">BP6252_00706</name>
</gene>
<feature type="compositionally biased region" description="Basic and acidic residues" evidence="1">
    <location>
        <begin position="269"/>
        <end position="302"/>
    </location>
</feature>
<dbReference type="STRING" id="1849047.A0A3D8SR30"/>
<dbReference type="AlphaFoldDB" id="A0A3D8SR30"/>
<accession>A0A3D8SR30</accession>
<feature type="compositionally biased region" description="Basic and acidic residues" evidence="1">
    <location>
        <begin position="231"/>
        <end position="254"/>
    </location>
</feature>
<name>A0A3D8SR30_9HELO</name>
<reference evidence="2 3" key="1">
    <citation type="journal article" date="2018" name="IMA Fungus">
        <title>IMA Genome-F 9: Draft genome sequence of Annulohypoxylon stygium, Aspergillus mulundensis, Berkeleyomyces basicola (syn. Thielaviopsis basicola), Ceratocystis smalleyi, two Cercospora beticola strains, Coleophoma cylindrospora, Fusarium fracticaudum, Phialophora cf. hyalina, and Morchella septimelata.</title>
        <authorList>
            <person name="Wingfield B.D."/>
            <person name="Bills G.F."/>
            <person name="Dong Y."/>
            <person name="Huang W."/>
            <person name="Nel W.J."/>
            <person name="Swalarsk-Parry B.S."/>
            <person name="Vaghefi N."/>
            <person name="Wilken P.M."/>
            <person name="An Z."/>
            <person name="de Beer Z.W."/>
            <person name="De Vos L."/>
            <person name="Chen L."/>
            <person name="Duong T.A."/>
            <person name="Gao Y."/>
            <person name="Hammerbacher A."/>
            <person name="Kikkert J.R."/>
            <person name="Li Y."/>
            <person name="Li H."/>
            <person name="Li K."/>
            <person name="Li Q."/>
            <person name="Liu X."/>
            <person name="Ma X."/>
            <person name="Naidoo K."/>
            <person name="Pethybridge S.J."/>
            <person name="Sun J."/>
            <person name="Steenkamp E.T."/>
            <person name="van der Nest M.A."/>
            <person name="van Wyk S."/>
            <person name="Wingfield M.J."/>
            <person name="Xiong C."/>
            <person name="Yue Q."/>
            <person name="Zhang X."/>
        </authorList>
    </citation>
    <scope>NUCLEOTIDE SEQUENCE [LARGE SCALE GENOMIC DNA]</scope>
    <source>
        <strain evidence="2 3">BP6252</strain>
    </source>
</reference>
<keyword evidence="3" id="KW-1185">Reference proteome</keyword>
<feature type="compositionally biased region" description="Basic and acidic residues" evidence="1">
    <location>
        <begin position="21"/>
        <end position="36"/>
    </location>
</feature>
<dbReference type="Proteomes" id="UP000256645">
    <property type="component" value="Unassembled WGS sequence"/>
</dbReference>
<organism evidence="2 3">
    <name type="scientific">Coleophoma cylindrospora</name>
    <dbReference type="NCBI Taxonomy" id="1849047"/>
    <lineage>
        <taxon>Eukaryota</taxon>
        <taxon>Fungi</taxon>
        <taxon>Dikarya</taxon>
        <taxon>Ascomycota</taxon>
        <taxon>Pezizomycotina</taxon>
        <taxon>Leotiomycetes</taxon>
        <taxon>Helotiales</taxon>
        <taxon>Dermateaceae</taxon>
        <taxon>Coleophoma</taxon>
    </lineage>
</organism>
<evidence type="ECO:0000313" key="2">
    <source>
        <dbReference type="EMBL" id="RDW88674.1"/>
    </source>
</evidence>
<dbReference type="OrthoDB" id="5388207at2759"/>